<evidence type="ECO:0000313" key="6">
    <source>
        <dbReference type="Proteomes" id="UP000274920"/>
    </source>
</evidence>
<keyword evidence="6" id="KW-1185">Reference proteome</keyword>
<dbReference type="PROSITE" id="PS51194">
    <property type="entry name" value="HELICASE_CTER"/>
    <property type="match status" value="1"/>
</dbReference>
<dbReference type="SUPFAM" id="SSF52540">
    <property type="entry name" value="P-loop containing nucleoside triphosphate hydrolases"/>
    <property type="match status" value="2"/>
</dbReference>
<dbReference type="InterPro" id="IPR038718">
    <property type="entry name" value="SNF2-like_sf"/>
</dbReference>
<dbReference type="Proteomes" id="UP000274920">
    <property type="component" value="Unassembled WGS sequence"/>
</dbReference>
<evidence type="ECO:0000256" key="1">
    <source>
        <dbReference type="ARBA" id="ARBA00022801"/>
    </source>
</evidence>
<dbReference type="PROSITE" id="PS51192">
    <property type="entry name" value="HELICASE_ATP_BIND_1"/>
    <property type="match status" value="1"/>
</dbReference>
<proteinExistence type="predicted"/>
<dbReference type="Pfam" id="PF08455">
    <property type="entry name" value="SNF2_assoc"/>
    <property type="match status" value="1"/>
</dbReference>
<dbReference type="InterPro" id="IPR001650">
    <property type="entry name" value="Helicase_C-like"/>
</dbReference>
<protein>
    <recommendedName>
        <fullName evidence="7">ATP-dependent helicase</fullName>
    </recommendedName>
</protein>
<dbReference type="SMART" id="SM00487">
    <property type="entry name" value="DEXDc"/>
    <property type="match status" value="1"/>
</dbReference>
<dbReference type="EMBL" id="RHJS01000002">
    <property type="protein sequence ID" value="RRK35596.1"/>
    <property type="molecule type" value="Genomic_DNA"/>
</dbReference>
<gene>
    <name evidence="5" type="ORF">EBB54_30040</name>
</gene>
<dbReference type="Pfam" id="PF00271">
    <property type="entry name" value="Helicase_C"/>
    <property type="match status" value="1"/>
</dbReference>
<feature type="domain" description="Helicase ATP-binding" evidence="3">
    <location>
        <begin position="744"/>
        <end position="905"/>
    </location>
</feature>
<evidence type="ECO:0000313" key="5">
    <source>
        <dbReference type="EMBL" id="RRK35596.1"/>
    </source>
</evidence>
<evidence type="ECO:0000256" key="2">
    <source>
        <dbReference type="SAM" id="MobiDB-lite"/>
    </source>
</evidence>
<dbReference type="PANTHER" id="PTHR10799">
    <property type="entry name" value="SNF2/RAD54 HELICASE FAMILY"/>
    <property type="match status" value="1"/>
</dbReference>
<evidence type="ECO:0000259" key="4">
    <source>
        <dbReference type="PROSITE" id="PS51194"/>
    </source>
</evidence>
<feature type="region of interest" description="Disordered" evidence="2">
    <location>
        <begin position="1"/>
        <end position="50"/>
    </location>
</feature>
<organism evidence="5 6">
    <name type="scientific">Schaedlerella arabinosiphila</name>
    <dbReference type="NCBI Taxonomy" id="2044587"/>
    <lineage>
        <taxon>Bacteria</taxon>
        <taxon>Bacillati</taxon>
        <taxon>Bacillota</taxon>
        <taxon>Clostridia</taxon>
        <taxon>Lachnospirales</taxon>
        <taxon>Lachnospiraceae</taxon>
        <taxon>Schaedlerella</taxon>
    </lineage>
</organism>
<keyword evidence="1" id="KW-0378">Hydrolase</keyword>
<evidence type="ECO:0008006" key="7">
    <source>
        <dbReference type="Google" id="ProtNLM"/>
    </source>
</evidence>
<dbReference type="CDD" id="cd18793">
    <property type="entry name" value="SF2_C_SNF"/>
    <property type="match status" value="1"/>
</dbReference>
<dbReference type="Gene3D" id="3.40.50.10810">
    <property type="entry name" value="Tandem AAA-ATPase domain"/>
    <property type="match status" value="1"/>
</dbReference>
<comment type="caution">
    <text evidence="5">The sequence shown here is derived from an EMBL/GenBank/DDBJ whole genome shotgun (WGS) entry which is preliminary data.</text>
</comment>
<dbReference type="AlphaFoldDB" id="A0A3R8RAN4"/>
<dbReference type="InterPro" id="IPR000330">
    <property type="entry name" value="SNF2_N"/>
</dbReference>
<feature type="compositionally biased region" description="Basic and acidic residues" evidence="2">
    <location>
        <begin position="7"/>
        <end position="50"/>
    </location>
</feature>
<dbReference type="InterPro" id="IPR013663">
    <property type="entry name" value="Helicase_SWF/SNF/SWI_bac"/>
</dbReference>
<dbReference type="InterPro" id="IPR014001">
    <property type="entry name" value="Helicase_ATP-bd"/>
</dbReference>
<dbReference type="FunFam" id="3.40.50.300:FF:000533">
    <property type="entry name" value="Helicase, Snf2 family"/>
    <property type="match status" value="1"/>
</dbReference>
<dbReference type="Pfam" id="PF00176">
    <property type="entry name" value="SNF2-rel_dom"/>
    <property type="match status" value="1"/>
</dbReference>
<dbReference type="InterPro" id="IPR049730">
    <property type="entry name" value="SNF2/RAD54-like_C"/>
</dbReference>
<dbReference type="GO" id="GO:0016787">
    <property type="term" value="F:hydrolase activity"/>
    <property type="evidence" value="ECO:0007669"/>
    <property type="project" value="UniProtKB-KW"/>
</dbReference>
<dbReference type="CDD" id="cd18012">
    <property type="entry name" value="DEXQc_arch_SWI2_SNF2"/>
    <property type="match status" value="1"/>
</dbReference>
<accession>A0A3R8RAN4</accession>
<dbReference type="SMART" id="SM00490">
    <property type="entry name" value="HELICc"/>
    <property type="match status" value="1"/>
</dbReference>
<feature type="domain" description="Helicase C-terminal" evidence="4">
    <location>
        <begin position="1032"/>
        <end position="1191"/>
    </location>
</feature>
<dbReference type="Gene3D" id="3.40.50.300">
    <property type="entry name" value="P-loop containing nucleotide triphosphate hydrolases"/>
    <property type="match status" value="1"/>
</dbReference>
<name>A0A3R8RAN4_9FIRM</name>
<sequence>MRRQKEAKRLEEERRRQEEEKQRAEAAKRRAEEKRRREEAEKKKAEEKRRRLLERRREEFSLLGDSWEEESESTDSEQENRNIERLEKYKYFKGTRIKHSMNIPSEVRAKGEELYRQGQIEMKNILTGFDGHNGIRGQIDAAAKSGNMEFPVRIIFSRTAVSYAECKCPQCARDYYYWDTEKTKCPYKAGVLKMLEDYLETHSFGDATDMNGKALMKLYQERRTNLAIADAEAAKESLRFVPRLTRKEGKLSVSFKIGEKKLFIVKKLDTFCENVKNAATDTYGSNTQINHNPDNFTESGKGWIHFINQIVREEEEFLQRLQESNRSYYGYRKTTVGSSLALFGWRLDAFYDQMAEEAVEFEDKDGWEKRKETLTRVECNPGVSMRISEEKVGSGRVFHGIRVDGSLPDLYMGTDTGYYISGSQICRVEKEFLEKIEPLSLMTNDQGFSFHVGRNHMAEFYYRILPQLEDVVEVEETEPEKFRSYLPPDVRFVFYLDAGDQNVTCGVSAKYGDREFSSLDVISRQEYGQIEALRDAAREEEVLFHVMQWFPRIDWEREELHCGGDEELIYQVMESGTEKLMELGEVRCTKNFLKYRVVRPMKVSVGVSVSSGLLNLDISTDDIPQAELLDILASYRAKKKYYRLKDGSFMNLDDSSLNMLTEMMDAMHLTPKEFVQGKMHLPMYRTLYLDKMLEENDSVYSKRDSHFRKVVKGFKTVKDADFEEPESLSRIMRKYQKNGFKWLRTLEAWQFGGILADDMGLGKTLQVIAVLLAAKLEGKEGTSLVVAPASLIFNWGEEFRKYAPELNVSLITGTQEERKGIIDSYQEADVLVTSYDLLKRDVLFYEDKQFQYQIIDEAQYIKNHTTAAAKAVKVIQSQTRYALTGTPIENRLSELWSIFDYLMPGFLYGYDIFKREIESPVVKSSDEAAMTRLQKMAGPFILRRLKGDVLKDLPEKLEEHRYVRFGGTQQKLYDGQVLHMKEMLAKQSEAEFSKNKMLILAELTRLRQICCDPSLCFENYKGEAAKLEACLQLIQSAIDGGHRMLVFSQFTSMLDILKEKLTGLGISYYTITGSTSKEKRLQMVKEFNEGDVPVFLISLKAGGVGLNLTGADVVIHYDPWWNLAVQNQATDRAHRIGQTKKVTVYKLIAKGTIEEKIQKLQEKKKDLAEQVIGKETGQLGSLSREEIMELLGV</sequence>
<dbReference type="InterPro" id="IPR027417">
    <property type="entry name" value="P-loop_NTPase"/>
</dbReference>
<dbReference type="GO" id="GO:0005524">
    <property type="term" value="F:ATP binding"/>
    <property type="evidence" value="ECO:0007669"/>
    <property type="project" value="InterPro"/>
</dbReference>
<evidence type="ECO:0000259" key="3">
    <source>
        <dbReference type="PROSITE" id="PS51192"/>
    </source>
</evidence>
<reference evidence="5" key="1">
    <citation type="submission" date="2018-10" db="EMBL/GenBank/DDBJ databases">
        <title>Schaedlerella arabinophila gen. nov. sp. nov., isolated from the mouse intestinal tract and comparative analysis with the genome of the closely related altered Schaedler flora strain ASF502.</title>
        <authorList>
            <person name="Miyake S."/>
            <person name="Soh M."/>
            <person name="Seedorf H."/>
        </authorList>
    </citation>
    <scope>NUCLEOTIDE SEQUENCE [LARGE SCALE GENOMIC DNA]</scope>
    <source>
        <strain evidence="5">DSM 106076</strain>
    </source>
</reference>